<dbReference type="HAMAP" id="MF_00159">
    <property type="entry name" value="IspG"/>
    <property type="match status" value="1"/>
</dbReference>
<evidence type="ECO:0000256" key="5">
    <source>
        <dbReference type="ARBA" id="ARBA00023014"/>
    </source>
</evidence>
<keyword evidence="4 7" id="KW-0408">Iron</keyword>
<proteinExistence type="inferred from homology"/>
<comment type="similarity">
    <text evidence="7">Belongs to the IspG family.</text>
</comment>
<dbReference type="Gene3D" id="3.30.413.10">
    <property type="entry name" value="Sulfite Reductase Hemoprotein, domain 1"/>
    <property type="match status" value="1"/>
</dbReference>
<reference evidence="10 11" key="1">
    <citation type="journal article" date="2020" name="Biotechnol. Biofuels">
        <title>New insights from the biogas microbiome by comprehensive genome-resolved metagenomics of nearly 1600 species originating from multiple anaerobic digesters.</title>
        <authorList>
            <person name="Campanaro S."/>
            <person name="Treu L."/>
            <person name="Rodriguez-R L.M."/>
            <person name="Kovalovszki A."/>
            <person name="Ziels R.M."/>
            <person name="Maus I."/>
            <person name="Zhu X."/>
            <person name="Kougias P.G."/>
            <person name="Basile A."/>
            <person name="Luo G."/>
            <person name="Schluter A."/>
            <person name="Konstantinidis K.T."/>
            <person name="Angelidaki I."/>
        </authorList>
    </citation>
    <scope>NUCLEOTIDE SEQUENCE [LARGE SCALE GENOMIC DNA]</scope>
    <source>
        <strain evidence="10">AS06rmzACSIP_235</strain>
    </source>
</reference>
<dbReference type="GO" id="GO:0051539">
    <property type="term" value="F:4 iron, 4 sulfur cluster binding"/>
    <property type="evidence" value="ECO:0007669"/>
    <property type="project" value="UniProtKB-UniRule"/>
</dbReference>
<evidence type="ECO:0000256" key="3">
    <source>
        <dbReference type="ARBA" id="ARBA00023002"/>
    </source>
</evidence>
<dbReference type="EC" id="1.17.7.3" evidence="7"/>
<dbReference type="AlphaFoldDB" id="A0A847HCU2"/>
<evidence type="ECO:0000313" key="10">
    <source>
        <dbReference type="EMBL" id="NLF91752.1"/>
    </source>
</evidence>
<keyword evidence="5 7" id="KW-0411">Iron-sulfur</keyword>
<dbReference type="SUPFAM" id="SSF51717">
    <property type="entry name" value="Dihydropteroate synthetase-like"/>
    <property type="match status" value="1"/>
</dbReference>
<evidence type="ECO:0000256" key="7">
    <source>
        <dbReference type="HAMAP-Rule" id="MF_00159"/>
    </source>
</evidence>
<feature type="domain" description="IspG C-terminal" evidence="9">
    <location>
        <begin position="278"/>
        <end position="363"/>
    </location>
</feature>
<dbReference type="Pfam" id="PF26540">
    <property type="entry name" value="GcpE_C"/>
    <property type="match status" value="1"/>
</dbReference>
<comment type="pathway">
    <text evidence="7">Isoprenoid biosynthesis; isopentenyl diphosphate biosynthesis via DXP pathway; isopentenyl diphosphate from 1-deoxy-D-xylulose 5-phosphate: step 5/6.</text>
</comment>
<sequence length="387" mass="41120">MSTSIGLGIPATPPPILAPRRKTRQLMVGNVGVGSDHPISVQSMTTTRTHDINATLQQIAQLTASGCDIVRVACPKTIDAEALPIIAKKSPIPVIADIHFQPKYIFAAIDAGCAAVRVNPGNIKEFDGRVKEVAKAAGDAGIPIRIGVNGGSLDKRLMEKYGKATPEALVESALWEAGLFEEYGFGDIKISVKHSDPVIMVEAYRQLAEQSDYPLHLGVTEAGPMFQGTIKSSVAFGALLSQGIGDTIRVSLSADPVEEIKVGDQILQSLNLRPRKLEIVSCPSCGRAQVDVYKLAEEVTAGLEGMEFPLRVAVMGCVVNGPGEARDADIGVASGNGKGQIFVKGEVIKTVPESKIVETLIEEALRLAEEQGLEEIEGTKAEIKVTH</sequence>
<dbReference type="PIRSF" id="PIRSF004640">
    <property type="entry name" value="IspG"/>
    <property type="match status" value="1"/>
</dbReference>
<evidence type="ECO:0000259" key="8">
    <source>
        <dbReference type="Pfam" id="PF04551"/>
    </source>
</evidence>
<keyword evidence="1 7" id="KW-0004">4Fe-4S</keyword>
<feature type="binding site" evidence="7">
    <location>
        <position position="317"/>
    </location>
    <ligand>
        <name>[4Fe-4S] cluster</name>
        <dbReference type="ChEBI" id="CHEBI:49883"/>
    </ligand>
</feature>
<dbReference type="InterPro" id="IPR058579">
    <property type="entry name" value="IspG_C"/>
</dbReference>
<keyword evidence="6 7" id="KW-0414">Isoprene biosynthesis</keyword>
<dbReference type="InterPro" id="IPR058578">
    <property type="entry name" value="IspG_TIM"/>
</dbReference>
<feature type="binding site" evidence="7">
    <location>
        <position position="282"/>
    </location>
    <ligand>
        <name>[4Fe-4S] cluster</name>
        <dbReference type="ChEBI" id="CHEBI:49883"/>
    </ligand>
</feature>
<comment type="cofactor">
    <cofactor evidence="7">
        <name>[4Fe-4S] cluster</name>
        <dbReference type="ChEBI" id="CHEBI:49883"/>
    </cofactor>
    <text evidence="7">Binds 1 [4Fe-4S] cluster.</text>
</comment>
<dbReference type="InterPro" id="IPR004588">
    <property type="entry name" value="IspG_bac-typ"/>
</dbReference>
<dbReference type="GO" id="GO:0141197">
    <property type="term" value="F:4-hydroxy-3-methylbut-2-enyl-diphosphate synthase activity (flavodoxin)"/>
    <property type="evidence" value="ECO:0007669"/>
    <property type="project" value="UniProtKB-EC"/>
</dbReference>
<keyword evidence="3 7" id="KW-0560">Oxidoreductase</keyword>
<dbReference type="FunFam" id="3.20.20.20:FF:000001">
    <property type="entry name" value="4-hydroxy-3-methylbut-2-en-1-yl diphosphate synthase (flavodoxin)"/>
    <property type="match status" value="1"/>
</dbReference>
<dbReference type="PANTHER" id="PTHR30454">
    <property type="entry name" value="4-HYDROXY-3-METHYLBUT-2-EN-1-YL DIPHOSPHATE SYNTHASE"/>
    <property type="match status" value="1"/>
</dbReference>
<evidence type="ECO:0000256" key="4">
    <source>
        <dbReference type="ARBA" id="ARBA00023004"/>
    </source>
</evidence>
<evidence type="ECO:0000256" key="1">
    <source>
        <dbReference type="ARBA" id="ARBA00022485"/>
    </source>
</evidence>
<dbReference type="PANTHER" id="PTHR30454:SF0">
    <property type="entry name" value="4-HYDROXY-3-METHYLBUT-2-EN-1-YL DIPHOSPHATE SYNTHASE (FERREDOXIN), CHLOROPLASTIC"/>
    <property type="match status" value="1"/>
</dbReference>
<dbReference type="Pfam" id="PF04551">
    <property type="entry name" value="GcpE"/>
    <property type="match status" value="1"/>
</dbReference>
<name>A0A847HCU2_9CORY</name>
<comment type="catalytic activity">
    <reaction evidence="7">
        <text>(2E)-4-hydroxy-3-methylbut-2-enyl diphosphate + oxidized [flavodoxin] + H2O + 2 H(+) = 2-C-methyl-D-erythritol 2,4-cyclic diphosphate + reduced [flavodoxin]</text>
        <dbReference type="Rhea" id="RHEA:43604"/>
        <dbReference type="Rhea" id="RHEA-COMP:10622"/>
        <dbReference type="Rhea" id="RHEA-COMP:10623"/>
        <dbReference type="ChEBI" id="CHEBI:15377"/>
        <dbReference type="ChEBI" id="CHEBI:15378"/>
        <dbReference type="ChEBI" id="CHEBI:57618"/>
        <dbReference type="ChEBI" id="CHEBI:58210"/>
        <dbReference type="ChEBI" id="CHEBI:58483"/>
        <dbReference type="ChEBI" id="CHEBI:128753"/>
        <dbReference type="EC" id="1.17.7.3"/>
    </reaction>
</comment>
<keyword evidence="2 7" id="KW-0479">Metal-binding</keyword>
<dbReference type="GO" id="GO:0005506">
    <property type="term" value="F:iron ion binding"/>
    <property type="evidence" value="ECO:0007669"/>
    <property type="project" value="InterPro"/>
</dbReference>
<evidence type="ECO:0000256" key="6">
    <source>
        <dbReference type="ARBA" id="ARBA00023229"/>
    </source>
</evidence>
<feature type="binding site" evidence="7">
    <location>
        <position position="324"/>
    </location>
    <ligand>
        <name>[4Fe-4S] cluster</name>
        <dbReference type="ChEBI" id="CHEBI:49883"/>
    </ligand>
</feature>
<evidence type="ECO:0000313" key="11">
    <source>
        <dbReference type="Proteomes" id="UP000523614"/>
    </source>
</evidence>
<dbReference type="InterPro" id="IPR045854">
    <property type="entry name" value="NO2/SO3_Rdtase_4Fe4S_sf"/>
</dbReference>
<feature type="binding site" evidence="7">
    <location>
        <position position="285"/>
    </location>
    <ligand>
        <name>[4Fe-4S] cluster</name>
        <dbReference type="ChEBI" id="CHEBI:49883"/>
    </ligand>
</feature>
<gene>
    <name evidence="7 10" type="primary">ispG</name>
    <name evidence="10" type="synonym">gcpE</name>
    <name evidence="10" type="ORF">GX570_10465</name>
</gene>
<accession>A0A847HCU2</accession>
<dbReference type="InterPro" id="IPR011005">
    <property type="entry name" value="Dihydropteroate_synth-like_sf"/>
</dbReference>
<dbReference type="GO" id="GO:0019288">
    <property type="term" value="P:isopentenyl diphosphate biosynthetic process, methylerythritol 4-phosphate pathway"/>
    <property type="evidence" value="ECO:0007669"/>
    <property type="project" value="UniProtKB-UniRule"/>
</dbReference>
<dbReference type="NCBIfam" id="NF001540">
    <property type="entry name" value="PRK00366.1"/>
    <property type="match status" value="1"/>
</dbReference>
<dbReference type="SUPFAM" id="SSF56014">
    <property type="entry name" value="Nitrite and sulphite reductase 4Fe-4S domain-like"/>
    <property type="match status" value="1"/>
</dbReference>
<protein>
    <recommendedName>
        <fullName evidence="7">4-hydroxy-3-methylbut-2-en-1-yl diphosphate synthase (flavodoxin)</fullName>
        <ecNumber evidence="7">1.17.7.3</ecNumber>
    </recommendedName>
    <alternativeName>
        <fullName evidence="7">1-hydroxy-2-methyl-2-(E)-butenyl 4-diphosphate synthase</fullName>
    </alternativeName>
</protein>
<feature type="domain" description="IspG TIM-barrel" evidence="8">
    <location>
        <begin position="23"/>
        <end position="263"/>
    </location>
</feature>
<comment type="function">
    <text evidence="7">Converts 2C-methyl-D-erythritol 2,4-cyclodiphosphate (ME-2,4cPP) into 1-hydroxy-2-methyl-2-(E)-butenyl 4-diphosphate.</text>
</comment>
<dbReference type="InterPro" id="IPR016425">
    <property type="entry name" value="IspG_bac"/>
</dbReference>
<dbReference type="FunFam" id="3.30.413.10:FF:000001">
    <property type="entry name" value="4-hydroxy-3-methylbut-2-en-1-yl diphosphate synthase (flavodoxin)"/>
    <property type="match status" value="1"/>
</dbReference>
<dbReference type="UniPathway" id="UPA00056">
    <property type="reaction ID" value="UER00096"/>
</dbReference>
<evidence type="ECO:0000256" key="2">
    <source>
        <dbReference type="ARBA" id="ARBA00022723"/>
    </source>
</evidence>
<dbReference type="Gene3D" id="3.20.20.20">
    <property type="entry name" value="Dihydropteroate synthase-like"/>
    <property type="match status" value="1"/>
</dbReference>
<dbReference type="EMBL" id="JAAYYP010000380">
    <property type="protein sequence ID" value="NLF91752.1"/>
    <property type="molecule type" value="Genomic_DNA"/>
</dbReference>
<dbReference type="Proteomes" id="UP000523614">
    <property type="component" value="Unassembled WGS sequence"/>
</dbReference>
<organism evidence="10 11">
    <name type="scientific">Corynebacterium marinum</name>
    <dbReference type="NCBI Taxonomy" id="349751"/>
    <lineage>
        <taxon>Bacteria</taxon>
        <taxon>Bacillati</taxon>
        <taxon>Actinomycetota</taxon>
        <taxon>Actinomycetes</taxon>
        <taxon>Mycobacteriales</taxon>
        <taxon>Corynebacteriaceae</taxon>
        <taxon>Corynebacterium</taxon>
    </lineage>
</organism>
<dbReference type="GO" id="GO:0016114">
    <property type="term" value="P:terpenoid biosynthetic process"/>
    <property type="evidence" value="ECO:0007669"/>
    <property type="project" value="InterPro"/>
</dbReference>
<comment type="caution">
    <text evidence="10">The sequence shown here is derived from an EMBL/GenBank/DDBJ whole genome shotgun (WGS) entry which is preliminary data.</text>
</comment>
<dbReference type="NCBIfam" id="TIGR00612">
    <property type="entry name" value="ispG_gcpE"/>
    <property type="match status" value="1"/>
</dbReference>
<dbReference type="GO" id="GO:0046429">
    <property type="term" value="F:4-hydroxy-3-methylbut-2-en-1-yl diphosphate synthase activity (ferredoxin)"/>
    <property type="evidence" value="ECO:0007669"/>
    <property type="project" value="UniProtKB-UniRule"/>
</dbReference>
<evidence type="ECO:0000259" key="9">
    <source>
        <dbReference type="Pfam" id="PF26540"/>
    </source>
</evidence>